<dbReference type="RefSeq" id="XP_020720032.2">
    <property type="nucleotide sequence ID" value="XM_020864373.2"/>
</dbReference>
<feature type="region of interest" description="Disordered" evidence="1">
    <location>
        <begin position="809"/>
        <end position="845"/>
    </location>
</feature>
<reference evidence="4" key="1">
    <citation type="submission" date="2025-08" db="UniProtKB">
        <authorList>
            <consortium name="RefSeq"/>
        </authorList>
    </citation>
    <scope>IDENTIFICATION</scope>
</reference>
<gene>
    <name evidence="4" type="primary">LOC110119538</name>
</gene>
<sequence>MSPIPPVLMLWLLLVSLPLPPAQAGEMMDLFALIRGTLKYWRRIYQMYEEEVALGYCWAEYFLHHEEDATNATIPSSQSIDPSNFLPVENDGFGKHHWNHWGIIAIENRGTRYRGKRSYAIQSSTRKEEMFDASRNSKTMYWRTKQRYKWRGNGLESNFTRNKNNRSTSCANFPRNTERKLAVLTADSGKETLKSTKEREISKTREKNFSPCSKNIENVASESSNLSELRSNWRFAEVSSNLANRNKRSYRAHNFKKKDEISKILNKHVRASSKNWTPTNVNFRSSIEFPIDTREYSYSESSRGTLNSTKEKEISENIGGRDATPIEKSVHIASNASLGSSVTEFEWNRKNSISRSNAINDPANFMKSVASKLISKVSPKNSKTTEWNASVKKPATFDTHSGTDEAKLEANVKTRNPGNDDPVKYERFPRNAPRRSRRSSEISNSVDANIEETSKIASDAFARELASWSTRSKTSKTKFKSNELCSSSRWKDIDPVTDRIERAFPKDTRHDYSALADKRFIEPSYLPRNSNVDKFSNTSKSSIFERRKGRKVAVEEATSDVRSKTSKVKVWSNERRNAVGSDSRSINCVCQKGIWLAIVDDVEGVSLLVPSSSTKEQPENRQDRSSPREKTEKMARMDAEFKRTRAEGDLSGKSENLRVDRRRKLLFSKTNRVTSGTVSRLEPSKRSRSLPLGEIASLNRRFKNTETSNRVDNSRKPSDVFHLRKFGPSMLAFQNTEQRPATWWDNYRQNLRRKRDANDRTRSRFVRSPSKSKPVTFYNAMTLREIARFGARYATSDYDIWTNGIKNLSRSEEGSSEGTRFDDPKETVYRSKRYQDSGLATSRESPPIVVEEAESGLFRLKSERKIRKWLQSRKEWNASKRSSTTNDDNRYRRNDHGYIVETSVTERTGKKSATRRPEGGPSLLPVTYQRFMGDYGSRSSRTKDQGRRFSMAKVETRETNRARDTLFYFRQVFMGFLRTLGFFLNVGRQLMDYVDSNSVLACTKDYLLGKAVHWIDS</sequence>
<evidence type="ECO:0000313" key="3">
    <source>
        <dbReference type="Proteomes" id="UP000835206"/>
    </source>
</evidence>
<feature type="region of interest" description="Disordered" evidence="1">
    <location>
        <begin position="381"/>
        <end position="446"/>
    </location>
</feature>
<feature type="region of interest" description="Disordered" evidence="1">
    <location>
        <begin position="609"/>
        <end position="634"/>
    </location>
</feature>
<protein>
    <submittedName>
        <fullName evidence="4">Uncharacterized protein LOC110119538</fullName>
    </submittedName>
</protein>
<feature type="compositionally biased region" description="Basic and acidic residues" evidence="1">
    <location>
        <begin position="401"/>
        <end position="412"/>
    </location>
</feature>
<keyword evidence="3" id="KW-1185">Reference proteome</keyword>
<feature type="compositionally biased region" description="Basic and acidic residues" evidence="1">
    <location>
        <begin position="616"/>
        <end position="634"/>
    </location>
</feature>
<keyword evidence="2" id="KW-0732">Signal</keyword>
<feature type="compositionally biased region" description="Basic and acidic residues" evidence="1">
    <location>
        <begin position="809"/>
        <end position="835"/>
    </location>
</feature>
<feature type="signal peptide" evidence="2">
    <location>
        <begin position="1"/>
        <end position="24"/>
    </location>
</feature>
<feature type="region of interest" description="Disordered" evidence="1">
    <location>
        <begin position="902"/>
        <end position="921"/>
    </location>
</feature>
<dbReference type="GeneID" id="110119538"/>
<dbReference type="KEGG" id="bter:110119538"/>
<organism evidence="3 4">
    <name type="scientific">Bombus terrestris</name>
    <name type="common">Buff-tailed bumblebee</name>
    <name type="synonym">Apis terrestris</name>
    <dbReference type="NCBI Taxonomy" id="30195"/>
    <lineage>
        <taxon>Eukaryota</taxon>
        <taxon>Metazoa</taxon>
        <taxon>Ecdysozoa</taxon>
        <taxon>Arthropoda</taxon>
        <taxon>Hexapoda</taxon>
        <taxon>Insecta</taxon>
        <taxon>Pterygota</taxon>
        <taxon>Neoptera</taxon>
        <taxon>Endopterygota</taxon>
        <taxon>Hymenoptera</taxon>
        <taxon>Apocrita</taxon>
        <taxon>Aculeata</taxon>
        <taxon>Apoidea</taxon>
        <taxon>Anthophila</taxon>
        <taxon>Apidae</taxon>
        <taxon>Bombus</taxon>
        <taxon>Bombus</taxon>
    </lineage>
</organism>
<dbReference type="Proteomes" id="UP000835206">
    <property type="component" value="Chromosome 1"/>
</dbReference>
<evidence type="ECO:0000256" key="1">
    <source>
        <dbReference type="SAM" id="MobiDB-lite"/>
    </source>
</evidence>
<feature type="chain" id="PRO_5038756719" evidence="2">
    <location>
        <begin position="25"/>
        <end position="1017"/>
    </location>
</feature>
<name>A0A9B7CWI3_BOMTE</name>
<evidence type="ECO:0000313" key="4">
    <source>
        <dbReference type="RefSeq" id="XP_020720032.2"/>
    </source>
</evidence>
<dbReference type="AlphaFoldDB" id="A0A9B7CWI3"/>
<proteinExistence type="predicted"/>
<evidence type="ECO:0000256" key="2">
    <source>
        <dbReference type="SAM" id="SignalP"/>
    </source>
</evidence>
<accession>A0A9B7CWI3</accession>
<dbReference type="OrthoDB" id="7615636at2759"/>